<dbReference type="OrthoDB" id="116498at2759"/>
<evidence type="ECO:0000313" key="6">
    <source>
        <dbReference type="Proteomes" id="UP000440732"/>
    </source>
</evidence>
<evidence type="ECO:0000313" key="5">
    <source>
        <dbReference type="Proteomes" id="UP000433483"/>
    </source>
</evidence>
<accession>A0A6A3X9I5</accession>
<dbReference type="EMBL" id="QXGA01001166">
    <property type="protein sequence ID" value="KAE9126974.1"/>
    <property type="molecule type" value="Genomic_DNA"/>
</dbReference>
<comment type="caution">
    <text evidence="3">The sequence shown here is derived from an EMBL/GenBank/DDBJ whole genome shotgun (WGS) entry which is preliminary data.</text>
</comment>
<evidence type="ECO:0000313" key="4">
    <source>
        <dbReference type="Proteomes" id="UP000429523"/>
    </source>
</evidence>
<dbReference type="EMBL" id="QXGF01001298">
    <property type="protein sequence ID" value="KAE8931006.1"/>
    <property type="molecule type" value="Genomic_DNA"/>
</dbReference>
<evidence type="ECO:0000313" key="3">
    <source>
        <dbReference type="EMBL" id="KAE9194865.1"/>
    </source>
</evidence>
<evidence type="ECO:0000313" key="2">
    <source>
        <dbReference type="EMBL" id="KAE9126974.1"/>
    </source>
</evidence>
<keyword evidence="5" id="KW-1185">Reference proteome</keyword>
<organism evidence="3 5">
    <name type="scientific">Phytophthora fragariae</name>
    <dbReference type="NCBI Taxonomy" id="53985"/>
    <lineage>
        <taxon>Eukaryota</taxon>
        <taxon>Sar</taxon>
        <taxon>Stramenopiles</taxon>
        <taxon>Oomycota</taxon>
        <taxon>Peronosporomycetes</taxon>
        <taxon>Peronosporales</taxon>
        <taxon>Peronosporaceae</taxon>
        <taxon>Phytophthora</taxon>
    </lineage>
</organism>
<name>A0A6A3X9I5_9STRA</name>
<dbReference type="PANTHER" id="PTHR33977">
    <property type="entry name" value="ZINC ION BINDING PROTEIN"/>
    <property type="match status" value="1"/>
</dbReference>
<dbReference type="Proteomes" id="UP000433483">
    <property type="component" value="Unassembled WGS sequence"/>
</dbReference>
<sequence length="505" mass="57792">MKRLATQLLGSRAKPKRIRHDILDKFEPEKGAAPKLSQVQHFIGHYKRTRLKESDFVEDMEILATGLKYYDEIGSIDPFIFGYEVEGGKPSFGDGTDEHPLVVGVSTPFMLKKLSYANEHIFHIDATYKLNQSGYPTIVLGVSDRARSCHPAAIFITSQVTGPIIHKDLVQLFNMFCVLTGELPEIRYCMADADKAQYNAVQSAVALKTRNPEKLVFLMCFFHVVKNVGEHVSKLFGKSISQVYRHPYLMHFARSEDEFESFSKKALSVWGDDPVLAKFAKYFKKQWLDSVFANWAVFWTPPGYATTSNPVETFNRSIKQDNTFFSLIKLVGLMDRLKLMCRHWSRDESPFGLQTTPNRRMLNSVKFLEKHNCLWTVQPQRTSIMFLMDGNTSDNIMHLCRREDPTHTVDESATWKKLCPALKTKNMNLMEIEDQPVDGWKFDLETKICLCRSWNKYGACVHSVAYLRLAKLPVPGVPEPKRVYFNRRKRVGGRPATVGPALSLE</sequence>
<dbReference type="Proteomes" id="UP000440732">
    <property type="component" value="Unassembled WGS sequence"/>
</dbReference>
<protein>
    <submittedName>
        <fullName evidence="3">Uncharacterized protein</fullName>
    </submittedName>
</protein>
<dbReference type="EMBL" id="QXGB01001213">
    <property type="protein sequence ID" value="KAE9194865.1"/>
    <property type="molecule type" value="Genomic_DNA"/>
</dbReference>
<dbReference type="AlphaFoldDB" id="A0A6A3X9I5"/>
<dbReference type="Proteomes" id="UP000429523">
    <property type="component" value="Unassembled WGS sequence"/>
</dbReference>
<proteinExistence type="predicted"/>
<dbReference type="PANTHER" id="PTHR33977:SF1">
    <property type="entry name" value="ZINC ION BINDING PROTEIN"/>
    <property type="match status" value="1"/>
</dbReference>
<reference evidence="4 5" key="1">
    <citation type="submission" date="2018-08" db="EMBL/GenBank/DDBJ databases">
        <title>Genomic investigation of the strawberry pathogen Phytophthora fragariae indicates pathogenicity is determined by transcriptional variation in three key races.</title>
        <authorList>
            <person name="Adams T.M."/>
            <person name="Armitage A.D."/>
            <person name="Sobczyk M.K."/>
            <person name="Bates H.J."/>
            <person name="Dunwell J.M."/>
            <person name="Nellist C.F."/>
            <person name="Harrison R.J."/>
        </authorList>
    </citation>
    <scope>NUCLEOTIDE SEQUENCE [LARGE SCALE GENOMIC DNA]</scope>
    <source>
        <strain evidence="3 5">NOV-27</strain>
        <strain evidence="2 6">NOV-5</strain>
        <strain evidence="1 4">NOV-9</strain>
    </source>
</reference>
<gene>
    <name evidence="3" type="ORF">PF005_g17518</name>
    <name evidence="2" type="ORF">PF006_g16607</name>
    <name evidence="1" type="ORF">PF009_g18919</name>
</gene>
<evidence type="ECO:0000313" key="1">
    <source>
        <dbReference type="EMBL" id="KAE8931006.1"/>
    </source>
</evidence>